<dbReference type="PANTHER" id="PTHR30383">
    <property type="entry name" value="THIOESTERASE 1/PROTEASE 1/LYSOPHOSPHOLIPASE L1"/>
    <property type="match status" value="1"/>
</dbReference>
<sequence>MSDEVLTVFVGDSITAGGRWEEWFPDERPRNLGVGGDTTDAVLTRLDEVIALDPHTVVLLIGTNDLAWRRSAEHIVRNIETILVTLRKELPSAQLLVQSVMPREAAYADTIKDINRHLWQFASTVRAQYLDLWPAMATSDDAIDPEYSDDSLHLTERGYDVWVSELRTALETLHNVAPTSRPILLPREHVKHRR</sequence>
<feature type="domain" description="SGNH hydrolase-type esterase" evidence="1">
    <location>
        <begin position="9"/>
        <end position="160"/>
    </location>
</feature>
<dbReference type="GO" id="GO:0004622">
    <property type="term" value="F:phosphatidylcholine lysophospholipase activity"/>
    <property type="evidence" value="ECO:0007669"/>
    <property type="project" value="TreeGrafter"/>
</dbReference>
<name>A0A5B8M0A6_9MICO</name>
<dbReference type="KEGG" id="huw:FPZ11_00310"/>
<evidence type="ECO:0000313" key="3">
    <source>
        <dbReference type="Proteomes" id="UP000320216"/>
    </source>
</evidence>
<evidence type="ECO:0000313" key="2">
    <source>
        <dbReference type="EMBL" id="QDZ13461.1"/>
    </source>
</evidence>
<dbReference type="InterPro" id="IPR036514">
    <property type="entry name" value="SGNH_hydro_sf"/>
</dbReference>
<dbReference type="Gene3D" id="3.40.50.1110">
    <property type="entry name" value="SGNH hydrolase"/>
    <property type="match status" value="1"/>
</dbReference>
<dbReference type="Pfam" id="PF13472">
    <property type="entry name" value="Lipase_GDSL_2"/>
    <property type="match status" value="1"/>
</dbReference>
<dbReference type="InterPro" id="IPR013830">
    <property type="entry name" value="SGNH_hydro"/>
</dbReference>
<dbReference type="RefSeq" id="WP_146317401.1">
    <property type="nucleotide sequence ID" value="NZ_CP042305.1"/>
</dbReference>
<dbReference type="InterPro" id="IPR051532">
    <property type="entry name" value="Ester_Hydrolysis_Enzymes"/>
</dbReference>
<proteinExistence type="predicted"/>
<dbReference type="OrthoDB" id="9805821at2"/>
<dbReference type="AlphaFoldDB" id="A0A5B8M0A6"/>
<reference evidence="2 3" key="1">
    <citation type="submission" date="2019-07" db="EMBL/GenBank/DDBJ databases">
        <title>Full genome sequence of Humibacter sp. WJ7-1.</title>
        <authorList>
            <person name="Im W.-T."/>
        </authorList>
    </citation>
    <scope>NUCLEOTIDE SEQUENCE [LARGE SCALE GENOMIC DNA]</scope>
    <source>
        <strain evidence="2 3">WJ7-1</strain>
    </source>
</reference>
<dbReference type="Proteomes" id="UP000320216">
    <property type="component" value="Chromosome"/>
</dbReference>
<keyword evidence="3" id="KW-1185">Reference proteome</keyword>
<accession>A0A5B8M0A6</accession>
<protein>
    <recommendedName>
        <fullName evidence="1">SGNH hydrolase-type esterase domain-containing protein</fullName>
    </recommendedName>
</protein>
<gene>
    <name evidence="2" type="ORF">FPZ11_00310</name>
</gene>
<evidence type="ECO:0000259" key="1">
    <source>
        <dbReference type="Pfam" id="PF13472"/>
    </source>
</evidence>
<organism evidence="2 3">
    <name type="scientific">Humibacter ginsenosidimutans</name>
    <dbReference type="NCBI Taxonomy" id="2599293"/>
    <lineage>
        <taxon>Bacteria</taxon>
        <taxon>Bacillati</taxon>
        <taxon>Actinomycetota</taxon>
        <taxon>Actinomycetes</taxon>
        <taxon>Micrococcales</taxon>
        <taxon>Microbacteriaceae</taxon>
        <taxon>Humibacter</taxon>
    </lineage>
</organism>
<dbReference type="PANTHER" id="PTHR30383:SF5">
    <property type="entry name" value="SGNH HYDROLASE-TYPE ESTERASE DOMAIN-CONTAINING PROTEIN"/>
    <property type="match status" value="1"/>
</dbReference>
<dbReference type="EMBL" id="CP042305">
    <property type="protein sequence ID" value="QDZ13461.1"/>
    <property type="molecule type" value="Genomic_DNA"/>
</dbReference>
<dbReference type="SUPFAM" id="SSF52266">
    <property type="entry name" value="SGNH hydrolase"/>
    <property type="match status" value="1"/>
</dbReference>